<dbReference type="EMBL" id="JACHEB010000008">
    <property type="protein sequence ID" value="MBB5329946.1"/>
    <property type="molecule type" value="Genomic_DNA"/>
</dbReference>
<protein>
    <recommendedName>
        <fullName evidence="1">WsaF C-terminal domain-containing protein</fullName>
    </recommendedName>
</protein>
<dbReference type="GO" id="GO:0030247">
    <property type="term" value="F:polysaccharide binding"/>
    <property type="evidence" value="ECO:0007669"/>
    <property type="project" value="InterPro"/>
</dbReference>
<evidence type="ECO:0000259" key="1">
    <source>
        <dbReference type="Pfam" id="PF22772"/>
    </source>
</evidence>
<dbReference type="SUPFAM" id="SSF53756">
    <property type="entry name" value="UDP-Glycosyltransferase/glycogen phosphorylase"/>
    <property type="match status" value="1"/>
</dbReference>
<comment type="caution">
    <text evidence="2">The sequence shown here is derived from an EMBL/GenBank/DDBJ whole genome shotgun (WGS) entry which is preliminary data.</text>
</comment>
<gene>
    <name evidence="2" type="ORF">HDF14_003575</name>
</gene>
<dbReference type="Gene3D" id="3.40.50.2000">
    <property type="entry name" value="Glycogen Phosphorylase B"/>
    <property type="match status" value="1"/>
</dbReference>
<organism evidence="2 3">
    <name type="scientific">Tunturiibacter gelidiferens</name>
    <dbReference type="NCBI Taxonomy" id="3069689"/>
    <lineage>
        <taxon>Bacteria</taxon>
        <taxon>Pseudomonadati</taxon>
        <taxon>Acidobacteriota</taxon>
        <taxon>Terriglobia</taxon>
        <taxon>Terriglobales</taxon>
        <taxon>Acidobacteriaceae</taxon>
        <taxon>Tunturiibacter</taxon>
    </lineage>
</organism>
<accession>A0A9X0U4Y1</accession>
<dbReference type="Pfam" id="PF22772">
    <property type="entry name" value="WsaF_C"/>
    <property type="match status" value="1"/>
</dbReference>
<dbReference type="InterPro" id="IPR055050">
    <property type="entry name" value="WsaF_C"/>
</dbReference>
<evidence type="ECO:0000313" key="3">
    <source>
        <dbReference type="Proteomes" id="UP000535182"/>
    </source>
</evidence>
<feature type="domain" description="WsaF C-terminal" evidence="1">
    <location>
        <begin position="247"/>
        <end position="367"/>
    </location>
</feature>
<dbReference type="AlphaFoldDB" id="A0A9X0U4Y1"/>
<proteinExistence type="predicted"/>
<reference evidence="2 3" key="1">
    <citation type="submission" date="2020-08" db="EMBL/GenBank/DDBJ databases">
        <title>Genomic Encyclopedia of Type Strains, Phase IV (KMG-V): Genome sequencing to study the core and pangenomes of soil and plant-associated prokaryotes.</title>
        <authorList>
            <person name="Whitman W."/>
        </authorList>
    </citation>
    <scope>NUCLEOTIDE SEQUENCE [LARGE SCALE GENOMIC DNA]</scope>
    <source>
        <strain evidence="2 3">X5P2</strain>
    </source>
</reference>
<dbReference type="RefSeq" id="WP_221304741.1">
    <property type="nucleotide sequence ID" value="NZ_JACHEB010000008.1"/>
</dbReference>
<sequence>MSLAVEQTRIQLGRRYRQFLNLLEFEGKRGIADRLRLAAAQRLAPKQITMPVKGADILTADLSLPFQPTIPKLIPKQPIIINWVTIPAGPGGGGHTTLFRIIRHLQAHGYHNRVYFYNVYRADHRYYEHIIRSSYGFNGCVATLDAGMKDAHAVVATSWPTAYPVFNSRCAGKRFYFIQDFEPYFYPAGALSLLAENTYRMQFHGITIGRCFVEKLKSDFGMSVDSFEYGCDISRYCRLDGVKRFGVVFYARPEAARRGCEIGLMALEAFAARRPDVEIHLYGTRMGNLPFRFTDHGRISPEELNHLYNRCYAGLSLSLTNVSLVAHEMLAAGCIPVVNDSVWNRTDIASSFVRYAPADPHRLAAELEAVITTGDFDSVSRAAAASMHSRTWDDAGEKVDEIFRRVLGVSPHVSSPSLQWRPALSPAD</sequence>
<dbReference type="Proteomes" id="UP000535182">
    <property type="component" value="Unassembled WGS sequence"/>
</dbReference>
<keyword evidence="3" id="KW-1185">Reference proteome</keyword>
<dbReference type="Gene3D" id="3.40.50.11090">
    <property type="match status" value="1"/>
</dbReference>
<evidence type="ECO:0000313" key="2">
    <source>
        <dbReference type="EMBL" id="MBB5329946.1"/>
    </source>
</evidence>
<name>A0A9X0U4Y1_9BACT</name>